<gene>
    <name evidence="1" type="ORF">FA13DRAFT_540128</name>
</gene>
<dbReference type="Proteomes" id="UP000298030">
    <property type="component" value="Unassembled WGS sequence"/>
</dbReference>
<comment type="caution">
    <text evidence="1">The sequence shown here is derived from an EMBL/GenBank/DDBJ whole genome shotgun (WGS) entry which is preliminary data.</text>
</comment>
<keyword evidence="2" id="KW-1185">Reference proteome</keyword>
<dbReference type="OrthoDB" id="2130433at2759"/>
<accession>A0A4Y7SB05</accession>
<dbReference type="SUPFAM" id="SSF52540">
    <property type="entry name" value="P-loop containing nucleoside triphosphate hydrolases"/>
    <property type="match status" value="1"/>
</dbReference>
<reference evidence="1 2" key="1">
    <citation type="journal article" date="2019" name="Nat. Ecol. Evol.">
        <title>Megaphylogeny resolves global patterns of mushroom evolution.</title>
        <authorList>
            <person name="Varga T."/>
            <person name="Krizsan K."/>
            <person name="Foldi C."/>
            <person name="Dima B."/>
            <person name="Sanchez-Garcia M."/>
            <person name="Sanchez-Ramirez S."/>
            <person name="Szollosi G.J."/>
            <person name="Szarkandi J.G."/>
            <person name="Papp V."/>
            <person name="Albert L."/>
            <person name="Andreopoulos W."/>
            <person name="Angelini C."/>
            <person name="Antonin V."/>
            <person name="Barry K.W."/>
            <person name="Bougher N.L."/>
            <person name="Buchanan P."/>
            <person name="Buyck B."/>
            <person name="Bense V."/>
            <person name="Catcheside P."/>
            <person name="Chovatia M."/>
            <person name="Cooper J."/>
            <person name="Damon W."/>
            <person name="Desjardin D."/>
            <person name="Finy P."/>
            <person name="Geml J."/>
            <person name="Haridas S."/>
            <person name="Hughes K."/>
            <person name="Justo A."/>
            <person name="Karasinski D."/>
            <person name="Kautmanova I."/>
            <person name="Kiss B."/>
            <person name="Kocsube S."/>
            <person name="Kotiranta H."/>
            <person name="LaButti K.M."/>
            <person name="Lechner B.E."/>
            <person name="Liimatainen K."/>
            <person name="Lipzen A."/>
            <person name="Lukacs Z."/>
            <person name="Mihaltcheva S."/>
            <person name="Morgado L.N."/>
            <person name="Niskanen T."/>
            <person name="Noordeloos M.E."/>
            <person name="Ohm R.A."/>
            <person name="Ortiz-Santana B."/>
            <person name="Ovrebo C."/>
            <person name="Racz N."/>
            <person name="Riley R."/>
            <person name="Savchenko A."/>
            <person name="Shiryaev A."/>
            <person name="Soop K."/>
            <person name="Spirin V."/>
            <person name="Szebenyi C."/>
            <person name="Tomsovsky M."/>
            <person name="Tulloss R.E."/>
            <person name="Uehling J."/>
            <person name="Grigoriev I.V."/>
            <person name="Vagvolgyi C."/>
            <person name="Papp T."/>
            <person name="Martin F.M."/>
            <person name="Miettinen O."/>
            <person name="Hibbett D.S."/>
            <person name="Nagy L.G."/>
        </authorList>
    </citation>
    <scope>NUCLEOTIDE SEQUENCE [LARGE SCALE GENOMIC DNA]</scope>
    <source>
        <strain evidence="1 2">FP101781</strain>
    </source>
</reference>
<protein>
    <submittedName>
        <fullName evidence="1">Uncharacterized protein</fullName>
    </submittedName>
</protein>
<name>A0A4Y7SB05_COPMI</name>
<organism evidence="1 2">
    <name type="scientific">Coprinellus micaceus</name>
    <name type="common">Glistening ink-cap mushroom</name>
    <name type="synonym">Coprinus micaceus</name>
    <dbReference type="NCBI Taxonomy" id="71717"/>
    <lineage>
        <taxon>Eukaryota</taxon>
        <taxon>Fungi</taxon>
        <taxon>Dikarya</taxon>
        <taxon>Basidiomycota</taxon>
        <taxon>Agaricomycotina</taxon>
        <taxon>Agaricomycetes</taxon>
        <taxon>Agaricomycetidae</taxon>
        <taxon>Agaricales</taxon>
        <taxon>Agaricineae</taxon>
        <taxon>Psathyrellaceae</taxon>
        <taxon>Coprinellus</taxon>
    </lineage>
</organism>
<dbReference type="InterPro" id="IPR027417">
    <property type="entry name" value="P-loop_NTPase"/>
</dbReference>
<dbReference type="Gene3D" id="3.40.50.300">
    <property type="entry name" value="P-loop containing nucleotide triphosphate hydrolases"/>
    <property type="match status" value="1"/>
</dbReference>
<evidence type="ECO:0000313" key="2">
    <source>
        <dbReference type="Proteomes" id="UP000298030"/>
    </source>
</evidence>
<proteinExistence type="predicted"/>
<evidence type="ECO:0000313" key="1">
    <source>
        <dbReference type="EMBL" id="TEB18761.1"/>
    </source>
</evidence>
<sequence length="113" mass="12686">MPSQLPDTKDIPWADARDTDIVIPILGPIGSGKSSFLNKYLEAIGDSRRLEVGKNREQPCTSQLEFIVIEGRANLPHPLVNRRIVLVDTPGFNDILASDFKTLVRIRKWFKAS</sequence>
<dbReference type="EMBL" id="QPFP01000229">
    <property type="protein sequence ID" value="TEB18761.1"/>
    <property type="molecule type" value="Genomic_DNA"/>
</dbReference>
<dbReference type="AlphaFoldDB" id="A0A4Y7SB05"/>